<dbReference type="RefSeq" id="WP_240621738.1">
    <property type="nucleotide sequence ID" value="NZ_AP040368.1"/>
</dbReference>
<feature type="transmembrane region" description="Helical" evidence="5">
    <location>
        <begin position="191"/>
        <end position="218"/>
    </location>
</feature>
<feature type="domain" description="O-antigen ligase-related" evidence="6">
    <location>
        <begin position="193"/>
        <end position="345"/>
    </location>
</feature>
<keyword evidence="7" id="KW-0436">Ligase</keyword>
<dbReference type="InterPro" id="IPR007016">
    <property type="entry name" value="O-antigen_ligase-rel_domated"/>
</dbReference>
<dbReference type="PANTHER" id="PTHR37422:SF13">
    <property type="entry name" value="LIPOPOLYSACCHARIDE BIOSYNTHESIS PROTEIN PA4999-RELATED"/>
    <property type="match status" value="1"/>
</dbReference>
<evidence type="ECO:0000313" key="7">
    <source>
        <dbReference type="EMBL" id="SUM42602.1"/>
    </source>
</evidence>
<feature type="transmembrane region" description="Helical" evidence="5">
    <location>
        <begin position="33"/>
        <end position="49"/>
    </location>
</feature>
<dbReference type="EMBL" id="UHDO01000001">
    <property type="protein sequence ID" value="SUM42602.1"/>
    <property type="molecule type" value="Genomic_DNA"/>
</dbReference>
<accession>A0A380FVR4</accession>
<proteinExistence type="predicted"/>
<dbReference type="PANTHER" id="PTHR37422">
    <property type="entry name" value="TEICHURONIC ACID BIOSYNTHESIS PROTEIN TUAE"/>
    <property type="match status" value="1"/>
</dbReference>
<evidence type="ECO:0000256" key="3">
    <source>
        <dbReference type="ARBA" id="ARBA00022989"/>
    </source>
</evidence>
<feature type="transmembrane region" description="Helical" evidence="5">
    <location>
        <begin position="93"/>
        <end position="113"/>
    </location>
</feature>
<feature type="transmembrane region" description="Helical" evidence="5">
    <location>
        <begin position="125"/>
        <end position="147"/>
    </location>
</feature>
<dbReference type="Pfam" id="PF04932">
    <property type="entry name" value="Wzy_C"/>
    <property type="match status" value="1"/>
</dbReference>
<evidence type="ECO:0000256" key="2">
    <source>
        <dbReference type="ARBA" id="ARBA00022692"/>
    </source>
</evidence>
<dbReference type="AlphaFoldDB" id="A0A380FVR4"/>
<evidence type="ECO:0000256" key="5">
    <source>
        <dbReference type="SAM" id="Phobius"/>
    </source>
</evidence>
<evidence type="ECO:0000259" key="6">
    <source>
        <dbReference type="Pfam" id="PF04932"/>
    </source>
</evidence>
<feature type="transmembrane region" description="Helical" evidence="5">
    <location>
        <begin position="9"/>
        <end position="27"/>
    </location>
</feature>
<dbReference type="Proteomes" id="UP000254047">
    <property type="component" value="Unassembled WGS sequence"/>
</dbReference>
<reference evidence="7 8" key="1">
    <citation type="submission" date="2018-06" db="EMBL/GenBank/DDBJ databases">
        <authorList>
            <consortium name="Pathogen Informatics"/>
            <person name="Doyle S."/>
        </authorList>
    </citation>
    <scope>NUCLEOTIDE SEQUENCE [LARGE SCALE GENOMIC DNA]</scope>
    <source>
        <strain evidence="7 8">NCTC13830</strain>
    </source>
</reference>
<dbReference type="InterPro" id="IPR051533">
    <property type="entry name" value="WaaL-like"/>
</dbReference>
<evidence type="ECO:0000256" key="1">
    <source>
        <dbReference type="ARBA" id="ARBA00004141"/>
    </source>
</evidence>
<feature type="transmembrane region" description="Helical" evidence="5">
    <location>
        <begin position="330"/>
        <end position="354"/>
    </location>
</feature>
<feature type="transmembrane region" description="Helical" evidence="5">
    <location>
        <begin position="230"/>
        <end position="251"/>
    </location>
</feature>
<evidence type="ECO:0000313" key="8">
    <source>
        <dbReference type="Proteomes" id="UP000254047"/>
    </source>
</evidence>
<name>A0A380FVR4_9STAP</name>
<keyword evidence="4 5" id="KW-0472">Membrane</keyword>
<feature type="transmembrane region" description="Helical" evidence="5">
    <location>
        <begin position="366"/>
        <end position="383"/>
    </location>
</feature>
<sequence length="414" mass="47025">MMRTQENSTFLNILLIGLAIFIQQSFVIGGINISIADFIILILFAYILINHSKIIEVNFILIFVLVLYIYRILMTVILGVFDDVLIVNLKEILATSIKFAFVVIYLLIGSIILKLSNSKAIFLKSYVISSAVIGMLCVFTSIFKTPLLMRFLFFDELRSKGLMNDPNYFAMTQIISLILVFKLTNRFFYRLVLSLIILLSIFTTGSKTASIIILLLIIGYCVVKLFNRNIVSIISVLTVFSILLLGAFYMINFGNWHAYDVDLGGSFNRMASIFKEGTASINESGSDRSLVWLNAISLIKYTLGFGLGLFDYVHVGTYLNGVSLVAHNTYLQIFAEWGIVFGLVFIFYLIYLLFNLIKFNENGRNIVWIAVLLILMVYFMTVSFNNSRYVAFVIGILIYLVQSNKTEGRHTHEE</sequence>
<comment type="subcellular location">
    <subcellularLocation>
        <location evidence="1">Membrane</location>
        <topology evidence="1">Multi-pass membrane protein</topology>
    </subcellularLocation>
</comment>
<keyword evidence="3 5" id="KW-1133">Transmembrane helix</keyword>
<feature type="transmembrane region" description="Helical" evidence="5">
    <location>
        <begin position="290"/>
        <end position="310"/>
    </location>
</feature>
<feature type="transmembrane region" description="Helical" evidence="5">
    <location>
        <begin position="167"/>
        <end position="184"/>
    </location>
</feature>
<protein>
    <submittedName>
        <fullName evidence="7">O-Antigen ligase family protein</fullName>
    </submittedName>
</protein>
<dbReference type="GO" id="GO:0016874">
    <property type="term" value="F:ligase activity"/>
    <property type="evidence" value="ECO:0007669"/>
    <property type="project" value="UniProtKB-KW"/>
</dbReference>
<organism evidence="7 8">
    <name type="scientific">Staphylococcus petrasii</name>
    <dbReference type="NCBI Taxonomy" id="1276936"/>
    <lineage>
        <taxon>Bacteria</taxon>
        <taxon>Bacillati</taxon>
        <taxon>Bacillota</taxon>
        <taxon>Bacilli</taxon>
        <taxon>Bacillales</taxon>
        <taxon>Staphylococcaceae</taxon>
        <taxon>Staphylococcus</taxon>
    </lineage>
</organism>
<gene>
    <name evidence="7" type="ORF">NCTC13830_00121</name>
</gene>
<evidence type="ECO:0000256" key="4">
    <source>
        <dbReference type="ARBA" id="ARBA00023136"/>
    </source>
</evidence>
<dbReference type="GO" id="GO:0016020">
    <property type="term" value="C:membrane"/>
    <property type="evidence" value="ECO:0007669"/>
    <property type="project" value="UniProtKB-SubCell"/>
</dbReference>
<keyword evidence="2 5" id="KW-0812">Transmembrane</keyword>
<feature type="transmembrane region" description="Helical" evidence="5">
    <location>
        <begin position="61"/>
        <end position="81"/>
    </location>
</feature>